<reference evidence="3" key="1">
    <citation type="submission" date="2018-06" db="EMBL/GenBank/DDBJ databases">
        <authorList>
            <person name="Zhirakovskaya E."/>
        </authorList>
    </citation>
    <scope>NUCLEOTIDE SEQUENCE</scope>
</reference>
<dbReference type="AlphaFoldDB" id="A0A3B0V2L0"/>
<gene>
    <name evidence="3" type="ORF">MNBD_DELTA04-460</name>
</gene>
<dbReference type="InterPro" id="IPR001789">
    <property type="entry name" value="Sig_transdc_resp-reg_receiver"/>
</dbReference>
<name>A0A3B0V2L0_9ZZZZ</name>
<proteinExistence type="predicted"/>
<dbReference type="GO" id="GO:0000160">
    <property type="term" value="P:phosphorelay signal transduction system"/>
    <property type="evidence" value="ECO:0007669"/>
    <property type="project" value="InterPro"/>
</dbReference>
<sequence length="128" mass="14666">MSQFSIMVIDDEKIVGSMARLSLEKEGYDVETFLDGESALERIKEKFFHVVITDFKMKGVDGLEVLRTVKRLYPETAVIMITAFANLDVAIEALRDDVHDFFPKPVKIKELKASVERALKKFKENHES</sequence>
<organism evidence="3">
    <name type="scientific">hydrothermal vent metagenome</name>
    <dbReference type="NCBI Taxonomy" id="652676"/>
    <lineage>
        <taxon>unclassified sequences</taxon>
        <taxon>metagenomes</taxon>
        <taxon>ecological metagenomes</taxon>
    </lineage>
</organism>
<accession>A0A3B0V2L0</accession>
<dbReference type="Pfam" id="PF00072">
    <property type="entry name" value="Response_reg"/>
    <property type="match status" value="1"/>
</dbReference>
<dbReference type="PANTHER" id="PTHR44591:SF3">
    <property type="entry name" value="RESPONSE REGULATORY DOMAIN-CONTAINING PROTEIN"/>
    <property type="match status" value="1"/>
</dbReference>
<dbReference type="Gene3D" id="3.40.50.2300">
    <property type="match status" value="1"/>
</dbReference>
<evidence type="ECO:0000259" key="2">
    <source>
        <dbReference type="PROSITE" id="PS50110"/>
    </source>
</evidence>
<evidence type="ECO:0000313" key="3">
    <source>
        <dbReference type="EMBL" id="VAW35140.1"/>
    </source>
</evidence>
<dbReference type="InterPro" id="IPR050595">
    <property type="entry name" value="Bact_response_regulator"/>
</dbReference>
<dbReference type="PROSITE" id="PS50110">
    <property type="entry name" value="RESPONSE_REGULATORY"/>
    <property type="match status" value="1"/>
</dbReference>
<evidence type="ECO:0000256" key="1">
    <source>
        <dbReference type="ARBA" id="ARBA00022553"/>
    </source>
</evidence>
<dbReference type="PANTHER" id="PTHR44591">
    <property type="entry name" value="STRESS RESPONSE REGULATOR PROTEIN 1"/>
    <property type="match status" value="1"/>
</dbReference>
<dbReference type="InterPro" id="IPR011006">
    <property type="entry name" value="CheY-like_superfamily"/>
</dbReference>
<protein>
    <submittedName>
        <fullName evidence="3">Phosphate regulon transcriptional regulatory protein PhoB (SphR)</fullName>
    </submittedName>
</protein>
<dbReference type="EMBL" id="UOEY01000013">
    <property type="protein sequence ID" value="VAW35140.1"/>
    <property type="molecule type" value="Genomic_DNA"/>
</dbReference>
<dbReference type="SMART" id="SM00448">
    <property type="entry name" value="REC"/>
    <property type="match status" value="1"/>
</dbReference>
<feature type="domain" description="Response regulatory" evidence="2">
    <location>
        <begin position="5"/>
        <end position="119"/>
    </location>
</feature>
<keyword evidence="1" id="KW-0597">Phosphoprotein</keyword>
<dbReference type="SUPFAM" id="SSF52172">
    <property type="entry name" value="CheY-like"/>
    <property type="match status" value="1"/>
</dbReference>